<dbReference type="Proteomes" id="UP000499080">
    <property type="component" value="Unassembled WGS sequence"/>
</dbReference>
<proteinExistence type="predicted"/>
<organism evidence="2 3">
    <name type="scientific">Araneus ventricosus</name>
    <name type="common">Orbweaver spider</name>
    <name type="synonym">Epeira ventricosa</name>
    <dbReference type="NCBI Taxonomy" id="182803"/>
    <lineage>
        <taxon>Eukaryota</taxon>
        <taxon>Metazoa</taxon>
        <taxon>Ecdysozoa</taxon>
        <taxon>Arthropoda</taxon>
        <taxon>Chelicerata</taxon>
        <taxon>Arachnida</taxon>
        <taxon>Araneae</taxon>
        <taxon>Araneomorphae</taxon>
        <taxon>Entelegynae</taxon>
        <taxon>Araneoidea</taxon>
        <taxon>Araneidae</taxon>
        <taxon>Araneus</taxon>
    </lineage>
</organism>
<comment type="caution">
    <text evidence="2">The sequence shown here is derived from an EMBL/GenBank/DDBJ whole genome shotgun (WGS) entry which is preliminary data.</text>
</comment>
<feature type="domain" description="MADF" evidence="1">
    <location>
        <begin position="28"/>
        <end position="62"/>
    </location>
</feature>
<reference evidence="2 3" key="1">
    <citation type="journal article" date="2019" name="Sci. Rep.">
        <title>Orb-weaving spider Araneus ventricosus genome elucidates the spidroin gene catalogue.</title>
        <authorList>
            <person name="Kono N."/>
            <person name="Nakamura H."/>
            <person name="Ohtoshi R."/>
            <person name="Moran D.A.P."/>
            <person name="Shinohara A."/>
            <person name="Yoshida Y."/>
            <person name="Fujiwara M."/>
            <person name="Mori M."/>
            <person name="Tomita M."/>
            <person name="Arakawa K."/>
        </authorList>
    </citation>
    <scope>NUCLEOTIDE SEQUENCE [LARGE SCALE GENOMIC DNA]</scope>
</reference>
<evidence type="ECO:0000259" key="1">
    <source>
        <dbReference type="Pfam" id="PF10545"/>
    </source>
</evidence>
<name>A0A4Y2SSV0_ARAVE</name>
<dbReference type="OrthoDB" id="6616165at2759"/>
<gene>
    <name evidence="2" type="ORF">AVEN_168065_1</name>
</gene>
<evidence type="ECO:0000313" key="3">
    <source>
        <dbReference type="Proteomes" id="UP000499080"/>
    </source>
</evidence>
<keyword evidence="3" id="KW-1185">Reference proteome</keyword>
<sequence>MAKESGKQQEQLMNDLMKLFDKINTEDFILEVERKPAIWDSRIEAYSNKIEKQNSWIDILKNSIPEFEEKPVGEQNVLGEFYTLNIEFCNVHKNSIII</sequence>
<evidence type="ECO:0000313" key="2">
    <source>
        <dbReference type="EMBL" id="GBN90496.1"/>
    </source>
</evidence>
<dbReference type="Pfam" id="PF10545">
    <property type="entry name" value="MADF_DNA_bdg"/>
    <property type="match status" value="1"/>
</dbReference>
<dbReference type="EMBL" id="BGPR01023365">
    <property type="protein sequence ID" value="GBN90496.1"/>
    <property type="molecule type" value="Genomic_DNA"/>
</dbReference>
<dbReference type="InterPro" id="IPR006578">
    <property type="entry name" value="MADF-dom"/>
</dbReference>
<accession>A0A4Y2SSV0</accession>
<protein>
    <recommendedName>
        <fullName evidence="1">MADF domain-containing protein</fullName>
    </recommendedName>
</protein>
<dbReference type="AlphaFoldDB" id="A0A4Y2SSV0"/>